<dbReference type="GO" id="GO:0004402">
    <property type="term" value="F:histone acetyltransferase activity"/>
    <property type="evidence" value="ECO:0007669"/>
    <property type="project" value="InterPro"/>
</dbReference>
<feature type="domain" description="Transcription factor IIIC 90kDa subunit N-terminal" evidence="3">
    <location>
        <begin position="89"/>
        <end position="147"/>
    </location>
</feature>
<dbReference type="AlphaFoldDB" id="A0AAW1H8I0"/>
<dbReference type="InterPro" id="IPR015943">
    <property type="entry name" value="WD40/YVTN_repeat-like_dom_sf"/>
</dbReference>
<dbReference type="SMART" id="SM00320">
    <property type="entry name" value="WD40"/>
    <property type="match status" value="3"/>
</dbReference>
<dbReference type="GO" id="GO:0000127">
    <property type="term" value="C:transcription factor TFIIIC complex"/>
    <property type="evidence" value="ECO:0007669"/>
    <property type="project" value="InterPro"/>
</dbReference>
<feature type="compositionally biased region" description="Polar residues" evidence="2">
    <location>
        <begin position="409"/>
        <end position="422"/>
    </location>
</feature>
<evidence type="ECO:0000313" key="5">
    <source>
        <dbReference type="Proteomes" id="UP001443914"/>
    </source>
</evidence>
<evidence type="ECO:0000259" key="3">
    <source>
        <dbReference type="Pfam" id="PF12657"/>
    </source>
</evidence>
<comment type="caution">
    <text evidence="4">The sequence shown here is derived from an EMBL/GenBank/DDBJ whole genome shotgun (WGS) entry which is preliminary data.</text>
</comment>
<dbReference type="Pfam" id="PF12657">
    <property type="entry name" value="TFIIIC_delta"/>
    <property type="match status" value="2"/>
</dbReference>
<keyword evidence="5" id="KW-1185">Reference proteome</keyword>
<dbReference type="InterPro" id="IPR044230">
    <property type="entry name" value="GTF3C4"/>
</dbReference>
<organism evidence="4 5">
    <name type="scientific">Saponaria officinalis</name>
    <name type="common">Common soapwort</name>
    <name type="synonym">Lychnis saponaria</name>
    <dbReference type="NCBI Taxonomy" id="3572"/>
    <lineage>
        <taxon>Eukaryota</taxon>
        <taxon>Viridiplantae</taxon>
        <taxon>Streptophyta</taxon>
        <taxon>Embryophyta</taxon>
        <taxon>Tracheophyta</taxon>
        <taxon>Spermatophyta</taxon>
        <taxon>Magnoliopsida</taxon>
        <taxon>eudicotyledons</taxon>
        <taxon>Gunneridae</taxon>
        <taxon>Pentapetalae</taxon>
        <taxon>Caryophyllales</taxon>
        <taxon>Caryophyllaceae</taxon>
        <taxon>Caryophylleae</taxon>
        <taxon>Saponaria</taxon>
    </lineage>
</organism>
<feature type="domain" description="Transcription factor IIIC 90kDa subunit N-terminal" evidence="3">
    <location>
        <begin position="448"/>
        <end position="714"/>
    </location>
</feature>
<dbReference type="PROSITE" id="PS50082">
    <property type="entry name" value="WD_REPEATS_2"/>
    <property type="match status" value="1"/>
</dbReference>
<dbReference type="Proteomes" id="UP001443914">
    <property type="component" value="Unassembled WGS sequence"/>
</dbReference>
<gene>
    <name evidence="4" type="ORF">RND81_12G096000</name>
</gene>
<evidence type="ECO:0000256" key="1">
    <source>
        <dbReference type="PROSITE-ProRule" id="PRU00221"/>
    </source>
</evidence>
<dbReference type="PANTHER" id="PTHR15496:SF2">
    <property type="entry name" value="GENERAL TRANSCRIPTION FACTOR 3C POLYPEPTIDE 4"/>
    <property type="match status" value="1"/>
</dbReference>
<keyword evidence="1" id="KW-0853">WD repeat</keyword>
<dbReference type="InterPro" id="IPR001680">
    <property type="entry name" value="WD40_rpt"/>
</dbReference>
<name>A0AAW1H8I0_SAPOF</name>
<feature type="repeat" description="WD" evidence="1">
    <location>
        <begin position="545"/>
        <end position="558"/>
    </location>
</feature>
<dbReference type="EMBL" id="JBDFQZ010000012">
    <property type="protein sequence ID" value="KAK9672367.1"/>
    <property type="molecule type" value="Genomic_DNA"/>
</dbReference>
<dbReference type="SUPFAM" id="SSF50952">
    <property type="entry name" value="Soluble quinoprotein glucose dehydrogenase"/>
    <property type="match status" value="1"/>
</dbReference>
<dbReference type="Gene3D" id="2.130.10.10">
    <property type="entry name" value="YVTN repeat-like/Quinoprotein amine dehydrogenase"/>
    <property type="match status" value="2"/>
</dbReference>
<sequence length="1075" mass="119619">MSPPPTAAPFQFASLVNTPSFPNAVVWSADNLIAVATGDIVTILNPANLQGPRGVINVVAEKPFSVGVIDRDDLPSGCLLPTRLARDRQPCVRSISWSPVGYSPNNGCLLAVCTTEGRVKVYREPSCEFQAEWIEVMDISALLHGHLVKTDFRELETSLLPVVDDSTGQTLAEGAATADITNLKSTRETKRRRVDGNYLASCTQKINPTYDIVLYESNAVNVVEESLVFESSLMQKGSPVEVVFDMDGEQHFWRAGRLLSFEGSRVLVQFCEADENGEEHWFETDSTISMNNQHNLYAAVEDYTFPQIRPSMNIAHLPEQIFMVKHKVGEILKARQVLEVWARDRWLEGIFVGFADGQLMVELSGDAEIVTLHPNDVRFPPLWNAQEKSWKVTAVRVLNEPELPEVKVNKTSKAKGNNSLQIKSGAKGKKTPNRRAKNNTDDVIEAHQYASRSSMLASLVLAWSPVLRLSADDADNSCECFCLLAVGTKSGTISIWKFNRPLYYSVEQHDDPMQMVFVGVLHAQSAWVTALSWTLLASDSSPQALLVSGGSDGSVKIWLARVCDFKRSFQANQTPFSLFSQITVGDNALVSTLSLCIPSQSRQKILVAVGKGSGSFEVWMLNIVTKRLKKVGSYDAHVQAVTGLAWAFGGHCLYSCSQDNSTHGWILHKGALFKASIPPNNPGIRSSSDFPSVSDSSYGVALSPANLVLAVARRFDAGQLDHMYQKRTQKAAVEFFWIGGQEFKMSPHINLKLDIDLCPWFTKEELFIWGSKLLWSLNHYESYDKPLVVWDALAALLAFKQCATEFIEYLILSWLASSTNDTFSDLPGHMSLLSSRQLQLINVLCRRVMVSSGRKVAKGSSMLPNLAESYDVKDEEKWLNILLSSEKELRERLVGFSLSTVLTHLSHPAPEDESGRWNPVGIAQMVEWVMQNQDNVQHELNLMAAEVRGLAERISDVCDYTEEEHCCYCSASIPFESPEVAFCKGDGEAPQKHKHTRCAVSMQVCPLTPLWFCMCCRRRASYLPPNQLHTTVNRPSDFSSFIKPLLNRFPTPLCPFCGISLQRLQPDFLLSKSPV</sequence>
<dbReference type="InterPro" id="IPR036322">
    <property type="entry name" value="WD40_repeat_dom_sf"/>
</dbReference>
<dbReference type="SUPFAM" id="SSF50978">
    <property type="entry name" value="WD40 repeat-like"/>
    <property type="match status" value="1"/>
</dbReference>
<proteinExistence type="predicted"/>
<protein>
    <recommendedName>
        <fullName evidence="3">Transcription factor IIIC 90kDa subunit N-terminal domain-containing protein</fullName>
    </recommendedName>
</protein>
<dbReference type="GO" id="GO:0006384">
    <property type="term" value="P:transcription initiation at RNA polymerase III promoter"/>
    <property type="evidence" value="ECO:0007669"/>
    <property type="project" value="InterPro"/>
</dbReference>
<dbReference type="PANTHER" id="PTHR15496">
    <property type="entry name" value="GENERAL TRANSCRIPTION FACTOR 3C POLYPEPTIDE 4 FAMILY"/>
    <property type="match status" value="1"/>
</dbReference>
<evidence type="ECO:0000313" key="4">
    <source>
        <dbReference type="EMBL" id="KAK9672367.1"/>
    </source>
</evidence>
<accession>A0AAW1H8I0</accession>
<feature type="compositionally biased region" description="Basic residues" evidence="2">
    <location>
        <begin position="426"/>
        <end position="437"/>
    </location>
</feature>
<reference evidence="4" key="1">
    <citation type="submission" date="2024-03" db="EMBL/GenBank/DDBJ databases">
        <title>WGS assembly of Saponaria officinalis var. Norfolk2.</title>
        <authorList>
            <person name="Jenkins J."/>
            <person name="Shu S."/>
            <person name="Grimwood J."/>
            <person name="Barry K."/>
            <person name="Goodstein D."/>
            <person name="Schmutz J."/>
            <person name="Leebens-Mack J."/>
            <person name="Osbourn A."/>
        </authorList>
    </citation>
    <scope>NUCLEOTIDE SEQUENCE [LARGE SCALE GENOMIC DNA]</scope>
    <source>
        <strain evidence="4">JIC</strain>
    </source>
</reference>
<dbReference type="InterPro" id="IPR011041">
    <property type="entry name" value="Quinoprot_gluc/sorb_DH_b-prop"/>
</dbReference>
<feature type="region of interest" description="Disordered" evidence="2">
    <location>
        <begin position="408"/>
        <end position="441"/>
    </location>
</feature>
<evidence type="ECO:0000256" key="2">
    <source>
        <dbReference type="SAM" id="MobiDB-lite"/>
    </source>
</evidence>
<dbReference type="InterPro" id="IPR024761">
    <property type="entry name" value="TFIIIC_delta_N"/>
</dbReference>